<name>A0ABV9KSH2_9BACT</name>
<dbReference type="Proteomes" id="UP001596023">
    <property type="component" value="Unassembled WGS sequence"/>
</dbReference>
<dbReference type="EMBL" id="JBHSGN010000026">
    <property type="protein sequence ID" value="MFC4672827.1"/>
    <property type="molecule type" value="Genomic_DNA"/>
</dbReference>
<keyword evidence="1" id="KW-1133">Transmembrane helix</keyword>
<accession>A0ABV9KSH2</accession>
<dbReference type="PROSITE" id="PS51257">
    <property type="entry name" value="PROKAR_LIPOPROTEIN"/>
    <property type="match status" value="1"/>
</dbReference>
<keyword evidence="1" id="KW-0812">Transmembrane</keyword>
<comment type="caution">
    <text evidence="2">The sequence shown here is derived from an EMBL/GenBank/DDBJ whole genome shotgun (WGS) entry which is preliminary data.</text>
</comment>
<feature type="transmembrane region" description="Helical" evidence="1">
    <location>
        <begin position="6"/>
        <end position="27"/>
    </location>
</feature>
<organism evidence="2 3">
    <name type="scientific">Dysgonomonas termitidis</name>
    <dbReference type="NCBI Taxonomy" id="1516126"/>
    <lineage>
        <taxon>Bacteria</taxon>
        <taxon>Pseudomonadati</taxon>
        <taxon>Bacteroidota</taxon>
        <taxon>Bacteroidia</taxon>
        <taxon>Bacteroidales</taxon>
        <taxon>Dysgonomonadaceae</taxon>
        <taxon>Dysgonomonas</taxon>
    </lineage>
</organism>
<keyword evidence="3" id="KW-1185">Reference proteome</keyword>
<keyword evidence="1" id="KW-0472">Membrane</keyword>
<evidence type="ECO:0000313" key="3">
    <source>
        <dbReference type="Proteomes" id="UP001596023"/>
    </source>
</evidence>
<gene>
    <name evidence="2" type="ORF">ACFO6W_03880</name>
</gene>
<dbReference type="RefSeq" id="WP_379994039.1">
    <property type="nucleotide sequence ID" value="NZ_JBHSGN010000026.1"/>
</dbReference>
<reference evidence="3" key="1">
    <citation type="journal article" date="2019" name="Int. J. Syst. Evol. Microbiol.">
        <title>The Global Catalogue of Microorganisms (GCM) 10K type strain sequencing project: providing services to taxonomists for standard genome sequencing and annotation.</title>
        <authorList>
            <consortium name="The Broad Institute Genomics Platform"/>
            <consortium name="The Broad Institute Genome Sequencing Center for Infectious Disease"/>
            <person name="Wu L."/>
            <person name="Ma J."/>
        </authorList>
    </citation>
    <scope>NUCLEOTIDE SEQUENCE [LARGE SCALE GENOMIC DNA]</scope>
    <source>
        <strain evidence="3">CCUG 66188</strain>
    </source>
</reference>
<evidence type="ECO:0000313" key="2">
    <source>
        <dbReference type="EMBL" id="MFC4672827.1"/>
    </source>
</evidence>
<feature type="transmembrane region" description="Helical" evidence="1">
    <location>
        <begin position="39"/>
        <end position="59"/>
    </location>
</feature>
<protein>
    <recommendedName>
        <fullName evidence="4">Mobilization protein</fullName>
    </recommendedName>
</protein>
<sequence>MKQNSLLQYIVLYMIVACVALAIATLARVFTVSIGFDSFTAFMVFIVVLAIQVVVYLSIHVVLQNTMLPWIGEWLSKIPYFRKKIESRQVPMIAKETLLDAPEQPSLEDIRNKQLQNKTKEQRDRLNIALNYTRKSFALYLSNEHLDVLCRNLQAYINELDVKELQPVKIKELTAIDIRHFGWNIWNYSKPRNQMDIAHFLKIVFPDVFKETEVDSIKRHLKDDELKGAIKIQENID</sequence>
<evidence type="ECO:0008006" key="4">
    <source>
        <dbReference type="Google" id="ProtNLM"/>
    </source>
</evidence>
<evidence type="ECO:0000256" key="1">
    <source>
        <dbReference type="SAM" id="Phobius"/>
    </source>
</evidence>
<proteinExistence type="predicted"/>